<dbReference type="GO" id="GO:0008757">
    <property type="term" value="F:S-adenosylmethionine-dependent methyltransferase activity"/>
    <property type="evidence" value="ECO:0007669"/>
    <property type="project" value="InterPro"/>
</dbReference>
<dbReference type="EMBL" id="SSMD01000009">
    <property type="protein sequence ID" value="THD72067.1"/>
    <property type="molecule type" value="Genomic_DNA"/>
</dbReference>
<keyword evidence="8" id="KW-1185">Reference proteome</keyword>
<dbReference type="InterPro" id="IPR002052">
    <property type="entry name" value="DNA_methylase_N6_adenine_CS"/>
</dbReference>
<accession>A0A4S3M5N9</accession>
<feature type="domain" description="Methyltransferase small" evidence="6">
    <location>
        <begin position="152"/>
        <end position="314"/>
    </location>
</feature>
<organism evidence="7 8">
    <name type="scientific">Thalassobius vesicularis</name>
    <dbReference type="NCBI Taxonomy" id="1294297"/>
    <lineage>
        <taxon>Bacteria</taxon>
        <taxon>Pseudomonadati</taxon>
        <taxon>Pseudomonadota</taxon>
        <taxon>Alphaproteobacteria</taxon>
        <taxon>Rhodobacterales</taxon>
        <taxon>Roseobacteraceae</taxon>
        <taxon>Thalassovita</taxon>
    </lineage>
</organism>
<evidence type="ECO:0000313" key="8">
    <source>
        <dbReference type="Proteomes" id="UP000306113"/>
    </source>
</evidence>
<evidence type="ECO:0000256" key="2">
    <source>
        <dbReference type="ARBA" id="ARBA00022552"/>
    </source>
</evidence>
<dbReference type="SUPFAM" id="SSF53335">
    <property type="entry name" value="S-adenosyl-L-methionine-dependent methyltransferases"/>
    <property type="match status" value="1"/>
</dbReference>
<dbReference type="Pfam" id="PF05175">
    <property type="entry name" value="MTS"/>
    <property type="match status" value="1"/>
</dbReference>
<keyword evidence="3 7" id="KW-0489">Methyltransferase</keyword>
<dbReference type="InterPro" id="IPR029063">
    <property type="entry name" value="SAM-dependent_MTases_sf"/>
</dbReference>
<evidence type="ECO:0000256" key="3">
    <source>
        <dbReference type="ARBA" id="ARBA00022603"/>
    </source>
</evidence>
<dbReference type="GO" id="GO:0006364">
    <property type="term" value="P:rRNA processing"/>
    <property type="evidence" value="ECO:0007669"/>
    <property type="project" value="UniProtKB-KW"/>
</dbReference>
<dbReference type="PANTHER" id="PTHR47816:SF4">
    <property type="entry name" value="RIBOSOMAL RNA SMALL SUBUNIT METHYLTRANSFERASE C"/>
    <property type="match status" value="1"/>
</dbReference>
<comment type="caution">
    <text evidence="7">The sequence shown here is derived from an EMBL/GenBank/DDBJ whole genome shotgun (WGS) entry which is preliminary data.</text>
</comment>
<keyword evidence="1" id="KW-0963">Cytoplasm</keyword>
<keyword evidence="5" id="KW-0949">S-adenosyl-L-methionine</keyword>
<evidence type="ECO:0000259" key="6">
    <source>
        <dbReference type="Pfam" id="PF05175"/>
    </source>
</evidence>
<dbReference type="Gene3D" id="3.40.50.150">
    <property type="entry name" value="Vaccinia Virus protein VP39"/>
    <property type="match status" value="2"/>
</dbReference>
<dbReference type="CDD" id="cd02440">
    <property type="entry name" value="AdoMet_MTases"/>
    <property type="match status" value="1"/>
</dbReference>
<gene>
    <name evidence="7" type="ORF">E7681_16240</name>
</gene>
<evidence type="ECO:0000256" key="5">
    <source>
        <dbReference type="ARBA" id="ARBA00022691"/>
    </source>
</evidence>
<dbReference type="RefSeq" id="WP_136340313.1">
    <property type="nucleotide sequence ID" value="NZ_SSMD01000009.1"/>
</dbReference>
<evidence type="ECO:0000256" key="1">
    <source>
        <dbReference type="ARBA" id="ARBA00022490"/>
    </source>
</evidence>
<dbReference type="GO" id="GO:0032259">
    <property type="term" value="P:methylation"/>
    <property type="evidence" value="ECO:0007669"/>
    <property type="project" value="UniProtKB-KW"/>
</dbReference>
<evidence type="ECO:0000313" key="7">
    <source>
        <dbReference type="EMBL" id="THD72067.1"/>
    </source>
</evidence>
<dbReference type="InterPro" id="IPR007848">
    <property type="entry name" value="Small_mtfrase_dom"/>
</dbReference>
<keyword evidence="2" id="KW-0698">rRNA processing</keyword>
<name>A0A4S3M5N9_9RHOB</name>
<protein>
    <submittedName>
        <fullName evidence="7">Class I SAM-dependent methyltransferase</fullName>
    </submittedName>
</protein>
<evidence type="ECO:0000256" key="4">
    <source>
        <dbReference type="ARBA" id="ARBA00022679"/>
    </source>
</evidence>
<dbReference type="PROSITE" id="PS00092">
    <property type="entry name" value="N6_MTASE"/>
    <property type="match status" value="1"/>
</dbReference>
<reference evidence="7 8" key="1">
    <citation type="submission" date="2019-04" db="EMBL/GenBank/DDBJ databases">
        <title>Draft genome sequence of Youngimonas vesicularis.</title>
        <authorList>
            <person name="Hameed A."/>
        </authorList>
    </citation>
    <scope>NUCLEOTIDE SEQUENCE [LARGE SCALE GENOMIC DNA]</scope>
    <source>
        <strain evidence="7 8">CC-AMW-E</strain>
    </source>
</reference>
<keyword evidence="4 7" id="KW-0808">Transferase</keyword>
<sequence length="324" mass="34414">MSDSRIAQALEAGLSLPAEGRIAVFGPRAGMDLSALPQDRAVMITGNKPDSDAFAARGYAVAVQAEGAFAAALVVLPRAKAQARAMLAEAARTGLVIVDGQKTDGVESILKDLRKREDVLGVISKSHGKLFWFVPVGDYAEWVGRPATVDGFVTRPGVFSADGVDAASRLLADALPKLTGKIADLGAGWGYLSARMLADHPGIKALHLVEADHDALTCARENVSDARAQFHWSDATTWRPATKLDVVVMNPPFHTGRAAEPDLGRAFIATAAASLAPSGQLYMVANRHLPYEAALAACFAQIEEIGGDNRFKILHAARPSRQMR</sequence>
<dbReference type="InterPro" id="IPR046977">
    <property type="entry name" value="RsmC/RlmG"/>
</dbReference>
<dbReference type="GO" id="GO:0008170">
    <property type="term" value="F:N-methyltransferase activity"/>
    <property type="evidence" value="ECO:0007669"/>
    <property type="project" value="UniProtKB-ARBA"/>
</dbReference>
<dbReference type="Proteomes" id="UP000306113">
    <property type="component" value="Unassembled WGS sequence"/>
</dbReference>
<dbReference type="OrthoDB" id="9816072at2"/>
<dbReference type="GO" id="GO:0003676">
    <property type="term" value="F:nucleic acid binding"/>
    <property type="evidence" value="ECO:0007669"/>
    <property type="project" value="InterPro"/>
</dbReference>
<dbReference type="AlphaFoldDB" id="A0A4S3M5N9"/>
<dbReference type="PANTHER" id="PTHR47816">
    <property type="entry name" value="RIBOSOMAL RNA SMALL SUBUNIT METHYLTRANSFERASE C"/>
    <property type="match status" value="1"/>
</dbReference>
<proteinExistence type="predicted"/>